<sequence>MFTFNNTLYIELFSFVNPSATSAYSPAFHIYLYEYNGSTIVGEKVFNEFTLFYSISYNNNSALLMESFSQSYSTENITLLFTNGKSVSFNVSSINYVPIIKPTHLGVLVAEIHNIVYNLITPTTPSNTVSSTLKTSSSNSSLILINWNGNVVYNKTLNLAIAPFDFETSSFGFSSSPPIGSVYAIVGNYFYVINLSYTGITYPNEYTSELVKIYIPNGEISSVLNISNNSHISLLPLDNNLVIIKSENNTLSLYSIGMGNNMTLLYKIPLKYKTITRMEPVPTPQGIEMEKKECHCFSDFIL</sequence>
<gene>
    <name evidence="1" type="ORF">SJAV_20080</name>
</gene>
<organism evidence="1">
    <name type="scientific">Sulfurisphaera javensis</name>
    <dbReference type="NCBI Taxonomy" id="2049879"/>
    <lineage>
        <taxon>Archaea</taxon>
        <taxon>Thermoproteota</taxon>
        <taxon>Thermoprotei</taxon>
        <taxon>Sulfolobales</taxon>
        <taxon>Sulfolobaceae</taxon>
        <taxon>Sulfurisphaera</taxon>
    </lineage>
</organism>
<evidence type="ECO:0000313" key="1">
    <source>
        <dbReference type="EMBL" id="BFH74064.1"/>
    </source>
</evidence>
<dbReference type="EMBL" id="AP031322">
    <property type="protein sequence ID" value="BFH74064.1"/>
    <property type="molecule type" value="Genomic_DNA"/>
</dbReference>
<dbReference type="AlphaFoldDB" id="A0AAT9GTB3"/>
<proteinExistence type="predicted"/>
<reference evidence="1" key="1">
    <citation type="submission" date="2024-03" db="EMBL/GenBank/DDBJ databases">
        <title>Complete genome sequence of Sulfurisphaera javensis strain KD-1.</title>
        <authorList>
            <person name="Sakai H."/>
            <person name="Nur N."/>
            <person name="Suwanto A."/>
            <person name="Kurosawa N."/>
        </authorList>
    </citation>
    <scope>NUCLEOTIDE SEQUENCE</scope>
    <source>
        <strain evidence="1">KD-1</strain>
    </source>
</reference>
<name>A0AAT9GTB3_9CREN</name>
<dbReference type="KEGG" id="sjv:SJAV_20080"/>
<accession>A0AAT9GTB3</accession>
<protein>
    <submittedName>
        <fullName evidence="1">Uncharacterized protein</fullName>
    </submittedName>
</protein>